<dbReference type="EMBL" id="ALYF01000003">
    <property type="protein sequence ID" value="EJW21448.1"/>
    <property type="molecule type" value="Genomic_DNA"/>
</dbReference>
<dbReference type="PANTHER" id="PTHR31793:SF37">
    <property type="entry name" value="ACYL-COA THIOESTER HYDROLASE YBGC"/>
    <property type="match status" value="1"/>
</dbReference>
<dbReference type="PIRSF" id="PIRSF003230">
    <property type="entry name" value="YbgC"/>
    <property type="match status" value="1"/>
</dbReference>
<organism evidence="3 4">
    <name type="scientific">alpha proteobacterium IMCC14465</name>
    <dbReference type="NCBI Taxonomy" id="1220535"/>
    <lineage>
        <taxon>Bacteria</taxon>
        <taxon>Pseudomonadati</taxon>
        <taxon>Pseudomonadota</taxon>
        <taxon>Alphaproteobacteria</taxon>
        <taxon>PS1 clade</taxon>
    </lineage>
</organism>
<dbReference type="PROSITE" id="PS01328">
    <property type="entry name" value="4HBCOA_THIOESTERASE"/>
    <property type="match status" value="1"/>
</dbReference>
<comment type="caution">
    <text evidence="3">The sequence shown here is derived from an EMBL/GenBank/DDBJ whole genome shotgun (WGS) entry which is preliminary data.</text>
</comment>
<comment type="similarity">
    <text evidence="1">Belongs to the 4-hydroxybenzoyl-CoA thioesterase family.</text>
</comment>
<dbReference type="Gene3D" id="3.10.129.10">
    <property type="entry name" value="Hotdog Thioesterase"/>
    <property type="match status" value="1"/>
</dbReference>
<accession>J9DH69</accession>
<dbReference type="SUPFAM" id="SSF54637">
    <property type="entry name" value="Thioesterase/thiol ester dehydrase-isomerase"/>
    <property type="match status" value="1"/>
</dbReference>
<sequence>MNDLSQNGIHRLPVRVYYEDTDFSGVVYHANYLRFAERGRSEFLHACGIHHAELFNRPDPLAFTVVTMNIDFLSPAKIDDKLDVISAYLSIKGARLLIKQAIMLERKILWRADVTVACISATGRPVRMPNDVLSLLKPHLTQEEDFLNFLDKP</sequence>
<dbReference type="InterPro" id="IPR006684">
    <property type="entry name" value="YbgC/YbaW"/>
</dbReference>
<dbReference type="FunFam" id="3.10.129.10:FF:000004">
    <property type="entry name" value="Tol-pal system-associated acyl-CoA thioesterase"/>
    <property type="match status" value="1"/>
</dbReference>
<dbReference type="NCBIfam" id="TIGR00051">
    <property type="entry name" value="YbgC/FadM family acyl-CoA thioesterase"/>
    <property type="match status" value="1"/>
</dbReference>
<dbReference type="AlphaFoldDB" id="J9DH69"/>
<evidence type="ECO:0000256" key="1">
    <source>
        <dbReference type="ARBA" id="ARBA00005953"/>
    </source>
</evidence>
<keyword evidence="4" id="KW-1185">Reference proteome</keyword>
<dbReference type="PANTHER" id="PTHR31793">
    <property type="entry name" value="4-HYDROXYBENZOYL-COA THIOESTERASE FAMILY MEMBER"/>
    <property type="match status" value="1"/>
</dbReference>
<dbReference type="Pfam" id="PF13279">
    <property type="entry name" value="4HBT_2"/>
    <property type="match status" value="1"/>
</dbReference>
<dbReference type="CDD" id="cd00586">
    <property type="entry name" value="4HBT"/>
    <property type="match status" value="1"/>
</dbReference>
<dbReference type="NCBIfam" id="TIGR02799">
    <property type="entry name" value="thio_ybgC"/>
    <property type="match status" value="1"/>
</dbReference>
<dbReference type="Proteomes" id="UP000004836">
    <property type="component" value="Unassembled WGS sequence"/>
</dbReference>
<gene>
    <name evidence="3" type="ORF">IMCC14465_12440</name>
</gene>
<dbReference type="eggNOG" id="COG0824">
    <property type="taxonomic scope" value="Bacteria"/>
</dbReference>
<proteinExistence type="inferred from homology"/>
<evidence type="ECO:0000313" key="4">
    <source>
        <dbReference type="Proteomes" id="UP000004836"/>
    </source>
</evidence>
<evidence type="ECO:0000313" key="3">
    <source>
        <dbReference type="EMBL" id="EJW21448.1"/>
    </source>
</evidence>
<dbReference type="STRING" id="1220535.IMCC14465_12440"/>
<dbReference type="InterPro" id="IPR050563">
    <property type="entry name" value="4-hydroxybenzoyl-CoA_TE"/>
</dbReference>
<keyword evidence="2" id="KW-0378">Hydrolase</keyword>
<reference evidence="3 4" key="1">
    <citation type="journal article" date="2012" name="J. Bacteriol.">
        <title>Genome Sequence of Strain IMCC14465, Isolated from the East Sea, Belonging to the PS1 Clade of Alphaproteobacteria.</title>
        <authorList>
            <person name="Yang S.J."/>
            <person name="Kang I."/>
            <person name="Cho J.C."/>
        </authorList>
    </citation>
    <scope>NUCLEOTIDE SEQUENCE [LARGE SCALE GENOMIC DNA]</scope>
    <source>
        <strain evidence="3 4">IMCC14465</strain>
    </source>
</reference>
<dbReference type="InterPro" id="IPR029069">
    <property type="entry name" value="HotDog_dom_sf"/>
</dbReference>
<dbReference type="PATRIC" id="fig|1220535.3.peg.1238"/>
<evidence type="ECO:0000256" key="2">
    <source>
        <dbReference type="ARBA" id="ARBA00022801"/>
    </source>
</evidence>
<dbReference type="InterPro" id="IPR014166">
    <property type="entry name" value="Tol-Pal_acyl-CoA_thioesterase"/>
</dbReference>
<dbReference type="GO" id="GO:0047617">
    <property type="term" value="F:fatty acyl-CoA hydrolase activity"/>
    <property type="evidence" value="ECO:0007669"/>
    <property type="project" value="TreeGrafter"/>
</dbReference>
<protein>
    <submittedName>
        <fullName evidence="3">Uncharacterized protein</fullName>
    </submittedName>
</protein>
<dbReference type="InterPro" id="IPR008272">
    <property type="entry name" value="HB-CoA_thioesterase_AS"/>
</dbReference>
<name>J9DH69_9PROT</name>